<keyword evidence="1" id="KW-0732">Signal</keyword>
<dbReference type="STRING" id="5627.A0A1C7MRB8"/>
<evidence type="ECO:0000313" key="3">
    <source>
        <dbReference type="Proteomes" id="UP000092993"/>
    </source>
</evidence>
<comment type="caution">
    <text evidence="2">The sequence shown here is derived from an EMBL/GenBank/DDBJ whole genome shotgun (WGS) entry which is preliminary data.</text>
</comment>
<dbReference type="AlphaFoldDB" id="A0A1C7MRB8"/>
<reference evidence="2 3" key="1">
    <citation type="submission" date="2016-03" db="EMBL/GenBank/DDBJ databases">
        <title>Whole genome sequencing of Grifola frondosa 9006-11.</title>
        <authorList>
            <person name="Min B."/>
            <person name="Park H."/>
            <person name="Kim J.-G."/>
            <person name="Cho H."/>
            <person name="Oh Y.-L."/>
            <person name="Kong W.-S."/>
            <person name="Choi I.-G."/>
        </authorList>
    </citation>
    <scope>NUCLEOTIDE SEQUENCE [LARGE SCALE GENOMIC DNA]</scope>
    <source>
        <strain evidence="2 3">9006-11</strain>
    </source>
</reference>
<protein>
    <submittedName>
        <fullName evidence="2">Uncharacterized protein</fullName>
    </submittedName>
</protein>
<proteinExistence type="predicted"/>
<keyword evidence="3" id="KW-1185">Reference proteome</keyword>
<dbReference type="OrthoDB" id="73875at2759"/>
<organism evidence="2 3">
    <name type="scientific">Grifola frondosa</name>
    <name type="common">Maitake</name>
    <name type="synonym">Polyporus frondosus</name>
    <dbReference type="NCBI Taxonomy" id="5627"/>
    <lineage>
        <taxon>Eukaryota</taxon>
        <taxon>Fungi</taxon>
        <taxon>Dikarya</taxon>
        <taxon>Basidiomycota</taxon>
        <taxon>Agaricomycotina</taxon>
        <taxon>Agaricomycetes</taxon>
        <taxon>Polyporales</taxon>
        <taxon>Grifolaceae</taxon>
        <taxon>Grifola</taxon>
    </lineage>
</organism>
<name>A0A1C7MRB8_GRIFR</name>
<accession>A0A1C7MRB8</accession>
<evidence type="ECO:0000313" key="2">
    <source>
        <dbReference type="EMBL" id="OBZ79358.1"/>
    </source>
</evidence>
<sequence length="485" mass="49748">MVFSLFLAALLPIAVRAANDWSKPCFGECNYDITGAVSGTMRISGSQSAISDITKAAGWVILNCDANSTAQDIRAVCNDTSAGCENLYQNGAAGTIVRLPQDCGATPFARVAKERHDPLVKGIRLDTSFHAVDPSQNGNVTIFVQGTSIAGAAGNATVIAPSKRGLFGDVKGALENFASFDKNISATSPLQFSHSVNLFNTSINCPQNGLVPGFGGSVSVDLQPSINATVTYGVAANGSLIPPSIDSFGLFARLDGTLDGTLSLDTDLVGTIGTGQIPIFTVGIPGLDFPGIFSVGPTFTPLTWPTPSSGGSFVPGDSNLKLSVSPNVTSHGTLTAHLIPTVAFGVSVIDGLADVTINLDLDASASLDLSLQAVASAGVATNANGTSTSTEFGGCVDVQTGLSVNAGADGSFFKLFDAWTTVSLFSKTFDLFKKCFGSTPARRAYTGRKARAALLAKRLAISCPSFGSSTAASVVDETVKGSSLT</sequence>
<feature type="chain" id="PRO_5008889279" evidence="1">
    <location>
        <begin position="18"/>
        <end position="485"/>
    </location>
</feature>
<evidence type="ECO:0000256" key="1">
    <source>
        <dbReference type="SAM" id="SignalP"/>
    </source>
</evidence>
<dbReference type="EMBL" id="LUGG01000001">
    <property type="protein sequence ID" value="OBZ79358.1"/>
    <property type="molecule type" value="Genomic_DNA"/>
</dbReference>
<dbReference type="Proteomes" id="UP000092993">
    <property type="component" value="Unassembled WGS sequence"/>
</dbReference>
<dbReference type="OMA" id="MARCAHL"/>
<gene>
    <name evidence="2" type="ORF">A0H81_00032</name>
</gene>
<feature type="signal peptide" evidence="1">
    <location>
        <begin position="1"/>
        <end position="17"/>
    </location>
</feature>